<accession>A0A4R4DXB5</accession>
<dbReference type="InterPro" id="IPR029069">
    <property type="entry name" value="HotDog_dom_sf"/>
</dbReference>
<keyword evidence="2" id="KW-1185">Reference proteome</keyword>
<organism evidence="1 2">
    <name type="scientific">Roseicella aquatilis</name>
    <dbReference type="NCBI Taxonomy" id="2527868"/>
    <lineage>
        <taxon>Bacteria</taxon>
        <taxon>Pseudomonadati</taxon>
        <taxon>Pseudomonadota</taxon>
        <taxon>Alphaproteobacteria</taxon>
        <taxon>Acetobacterales</taxon>
        <taxon>Roseomonadaceae</taxon>
        <taxon>Roseicella</taxon>
    </lineage>
</organism>
<dbReference type="Proteomes" id="UP000295023">
    <property type="component" value="Unassembled WGS sequence"/>
</dbReference>
<sequence>MPDAYEVRAHNLSAQSENRIHDDAVARRFGFSGALVPGVEVYAYACHPAVCRWGRAWLERGTMECRFLSPVYDGDLVSVEATEAGEGIAVTVRRGETRCATGHAALPAAGPPPDAAAWPWRVPPDARPAASEDTLAPGTILGTAPFEATPDGAAEYLAAVREADPIYAREGLVHPGQVLRLCNLALVQNVVLGPWIHVGSRVRNLAAARVGGTLTARARVTANAGRKGHAIVDLDVLVVDGGGAPVAHVLHTAIWRPRQVGAA</sequence>
<evidence type="ECO:0000313" key="1">
    <source>
        <dbReference type="EMBL" id="TCZ66171.1"/>
    </source>
</evidence>
<dbReference type="SUPFAM" id="SSF54637">
    <property type="entry name" value="Thioesterase/thiol ester dehydrase-isomerase"/>
    <property type="match status" value="2"/>
</dbReference>
<dbReference type="EMBL" id="SKBM01000002">
    <property type="protein sequence ID" value="TCZ66171.1"/>
    <property type="molecule type" value="Genomic_DNA"/>
</dbReference>
<comment type="caution">
    <text evidence="1">The sequence shown here is derived from an EMBL/GenBank/DDBJ whole genome shotgun (WGS) entry which is preliminary data.</text>
</comment>
<gene>
    <name evidence="1" type="ORF">EXY23_03610</name>
</gene>
<dbReference type="OrthoDB" id="5174360at2"/>
<dbReference type="AlphaFoldDB" id="A0A4R4DXB5"/>
<protein>
    <recommendedName>
        <fullName evidence="3">MaoC-like domain-containing protein</fullName>
    </recommendedName>
</protein>
<dbReference type="RefSeq" id="WP_132284615.1">
    <property type="nucleotide sequence ID" value="NZ_SKBM01000002.1"/>
</dbReference>
<dbReference type="Gene3D" id="3.10.129.10">
    <property type="entry name" value="Hotdog Thioesterase"/>
    <property type="match status" value="2"/>
</dbReference>
<name>A0A4R4DXB5_9PROT</name>
<evidence type="ECO:0000313" key="2">
    <source>
        <dbReference type="Proteomes" id="UP000295023"/>
    </source>
</evidence>
<reference evidence="1 2" key="1">
    <citation type="submission" date="2019-03" db="EMBL/GenBank/DDBJ databases">
        <title>Paracraurococcus aquatilis NE82 genome sequence.</title>
        <authorList>
            <person name="Zhao Y."/>
            <person name="Du Z."/>
        </authorList>
    </citation>
    <scope>NUCLEOTIDE SEQUENCE [LARGE SCALE GENOMIC DNA]</scope>
    <source>
        <strain evidence="1 2">NE82</strain>
    </source>
</reference>
<proteinExistence type="predicted"/>
<evidence type="ECO:0008006" key="3">
    <source>
        <dbReference type="Google" id="ProtNLM"/>
    </source>
</evidence>